<dbReference type="AlphaFoldDB" id="B3S5F0"/>
<dbReference type="InParanoid" id="B3S5F0"/>
<dbReference type="KEGG" id="tad:TRIADDRAFT_59592"/>
<reference evidence="1 2" key="1">
    <citation type="journal article" date="2008" name="Nature">
        <title>The Trichoplax genome and the nature of placozoans.</title>
        <authorList>
            <person name="Srivastava M."/>
            <person name="Begovic E."/>
            <person name="Chapman J."/>
            <person name="Putnam N.H."/>
            <person name="Hellsten U."/>
            <person name="Kawashima T."/>
            <person name="Kuo A."/>
            <person name="Mitros T."/>
            <person name="Salamov A."/>
            <person name="Carpenter M.L."/>
            <person name="Signorovitch A.Y."/>
            <person name="Moreno M.A."/>
            <person name="Kamm K."/>
            <person name="Grimwood J."/>
            <person name="Schmutz J."/>
            <person name="Shapiro H."/>
            <person name="Grigoriev I.V."/>
            <person name="Buss L.W."/>
            <person name="Schierwater B."/>
            <person name="Dellaporta S.L."/>
            <person name="Rokhsar D.S."/>
        </authorList>
    </citation>
    <scope>NUCLEOTIDE SEQUENCE [LARGE SCALE GENOMIC DNA]</scope>
    <source>
        <strain evidence="1 2">Grell-BS-1999</strain>
    </source>
</reference>
<dbReference type="GeneID" id="6756754"/>
<dbReference type="Proteomes" id="UP000009022">
    <property type="component" value="Unassembled WGS sequence"/>
</dbReference>
<evidence type="ECO:0000313" key="1">
    <source>
        <dbReference type="EMBL" id="EDV22027.1"/>
    </source>
</evidence>
<keyword evidence="2" id="KW-1185">Reference proteome</keyword>
<dbReference type="PhylomeDB" id="B3S5F0"/>
<proteinExistence type="predicted"/>
<evidence type="ECO:0008006" key="3">
    <source>
        <dbReference type="Google" id="ProtNLM"/>
    </source>
</evidence>
<dbReference type="RefSeq" id="XP_002115664.1">
    <property type="nucleotide sequence ID" value="XM_002115628.1"/>
</dbReference>
<organism evidence="1 2">
    <name type="scientific">Trichoplax adhaerens</name>
    <name type="common">Trichoplax reptans</name>
    <dbReference type="NCBI Taxonomy" id="10228"/>
    <lineage>
        <taxon>Eukaryota</taxon>
        <taxon>Metazoa</taxon>
        <taxon>Placozoa</taxon>
        <taxon>Uniplacotomia</taxon>
        <taxon>Trichoplacea</taxon>
        <taxon>Trichoplacidae</taxon>
        <taxon>Trichoplax</taxon>
    </lineage>
</organism>
<sequence length="231" mass="25865">MTKTCVELKKYLHQGEVISNLFGSHPARASSQDHFQDGGSMLLNSVKDVLLKSKVIILVSFRQKFDLYNFTTLICRCALKNRTTRSMAKRHSHEVTVWVATDLNSCSLPGSNIQTFCGISYKVPTIILNRISRFLMFAMNSYVMIQAQLPKACAEAVKNMMCKSALPQCSADATSFTYQNYTTDCTTVGSCWPFFGYNSKSYTGTLSFDADQRYDLAKCVPTQEKAIEAQS</sequence>
<name>B3S5F0_TRIAD</name>
<protein>
    <recommendedName>
        <fullName evidence="3">FZ domain-containing protein</fullName>
    </recommendedName>
</protein>
<gene>
    <name evidence="1" type="ORF">TRIADDRAFT_59592</name>
</gene>
<evidence type="ECO:0000313" key="2">
    <source>
        <dbReference type="Proteomes" id="UP000009022"/>
    </source>
</evidence>
<dbReference type="CTD" id="6756754"/>
<accession>B3S5F0</accession>
<dbReference type="EMBL" id="DS985251">
    <property type="protein sequence ID" value="EDV22027.1"/>
    <property type="molecule type" value="Genomic_DNA"/>
</dbReference>
<dbReference type="HOGENOM" id="CLU_1201194_0_0_1"/>